<proteinExistence type="predicted"/>
<dbReference type="InterPro" id="IPR029063">
    <property type="entry name" value="SAM-dependent_MTases_sf"/>
</dbReference>
<accession>A0A392NV77</accession>
<sequence>DEKLPLIVAIDLQPMAPIEGVIQVQGDITNARTAEV</sequence>
<keyword evidence="1" id="KW-0489">Methyltransferase</keyword>
<feature type="non-terminal residue" evidence="1">
    <location>
        <position position="1"/>
    </location>
</feature>
<name>A0A392NV77_9FABA</name>
<dbReference type="AlphaFoldDB" id="A0A392NV77"/>
<reference evidence="1 2" key="1">
    <citation type="journal article" date="2018" name="Front. Plant Sci.">
        <title>Red Clover (Trifolium pratense) and Zigzag Clover (T. medium) - A Picture of Genomic Similarities and Differences.</title>
        <authorList>
            <person name="Dluhosova J."/>
            <person name="Istvanek J."/>
            <person name="Nedelnik J."/>
            <person name="Repkova J."/>
        </authorList>
    </citation>
    <scope>NUCLEOTIDE SEQUENCE [LARGE SCALE GENOMIC DNA]</scope>
    <source>
        <strain evidence="2">cv. 10/8</strain>
        <tissue evidence="1">Leaf</tissue>
    </source>
</reference>
<dbReference type="GO" id="GO:0032259">
    <property type="term" value="P:methylation"/>
    <property type="evidence" value="ECO:0007669"/>
    <property type="project" value="UniProtKB-KW"/>
</dbReference>
<evidence type="ECO:0000313" key="2">
    <source>
        <dbReference type="Proteomes" id="UP000265520"/>
    </source>
</evidence>
<dbReference type="Gene3D" id="3.40.50.150">
    <property type="entry name" value="Vaccinia Virus protein VP39"/>
    <property type="match status" value="1"/>
</dbReference>
<dbReference type="GO" id="GO:0008168">
    <property type="term" value="F:methyltransferase activity"/>
    <property type="evidence" value="ECO:0007669"/>
    <property type="project" value="UniProtKB-KW"/>
</dbReference>
<keyword evidence="2" id="KW-1185">Reference proteome</keyword>
<keyword evidence="1" id="KW-0808">Transferase</keyword>
<protein>
    <submittedName>
        <fullName evidence="1">Putative tRNA (Cytidine(32)/guanosine(34)-2'-O)-methyltransferase-like</fullName>
    </submittedName>
</protein>
<dbReference type="Proteomes" id="UP000265520">
    <property type="component" value="Unassembled WGS sequence"/>
</dbReference>
<comment type="caution">
    <text evidence="1">The sequence shown here is derived from an EMBL/GenBank/DDBJ whole genome shotgun (WGS) entry which is preliminary data.</text>
</comment>
<evidence type="ECO:0000313" key="1">
    <source>
        <dbReference type="EMBL" id="MCI03069.1"/>
    </source>
</evidence>
<dbReference type="EMBL" id="LXQA010051099">
    <property type="protein sequence ID" value="MCI03069.1"/>
    <property type="molecule type" value="Genomic_DNA"/>
</dbReference>
<organism evidence="1 2">
    <name type="scientific">Trifolium medium</name>
    <dbReference type="NCBI Taxonomy" id="97028"/>
    <lineage>
        <taxon>Eukaryota</taxon>
        <taxon>Viridiplantae</taxon>
        <taxon>Streptophyta</taxon>
        <taxon>Embryophyta</taxon>
        <taxon>Tracheophyta</taxon>
        <taxon>Spermatophyta</taxon>
        <taxon>Magnoliopsida</taxon>
        <taxon>eudicotyledons</taxon>
        <taxon>Gunneridae</taxon>
        <taxon>Pentapetalae</taxon>
        <taxon>rosids</taxon>
        <taxon>fabids</taxon>
        <taxon>Fabales</taxon>
        <taxon>Fabaceae</taxon>
        <taxon>Papilionoideae</taxon>
        <taxon>50 kb inversion clade</taxon>
        <taxon>NPAAA clade</taxon>
        <taxon>Hologalegina</taxon>
        <taxon>IRL clade</taxon>
        <taxon>Trifolieae</taxon>
        <taxon>Trifolium</taxon>
    </lineage>
</organism>
<feature type="non-terminal residue" evidence="1">
    <location>
        <position position="36"/>
    </location>
</feature>